<dbReference type="Pfam" id="PF13613">
    <property type="entry name" value="HTH_Tnp_4"/>
    <property type="match status" value="1"/>
</dbReference>
<keyword evidence="7" id="KW-0175">Coiled coil</keyword>
<dbReference type="PANTHER" id="PTHR23080:SF144">
    <property type="entry name" value="SPINDLE AND KINETOCHORE ASSOCIATED COMPLEX SUBUNIT 3"/>
    <property type="match status" value="1"/>
</dbReference>
<dbReference type="Pfam" id="PF13359">
    <property type="entry name" value="DDE_Tnp_4"/>
    <property type="match status" value="1"/>
</dbReference>
<dbReference type="InterPro" id="IPR027805">
    <property type="entry name" value="Transposase_HTH_dom"/>
</dbReference>
<keyword evidence="11" id="KW-1185">Reference proteome</keyword>
<feature type="region of interest" description="Disordered" evidence="8">
    <location>
        <begin position="123"/>
        <end position="156"/>
    </location>
</feature>
<dbReference type="SMART" id="SM00980">
    <property type="entry name" value="THAP"/>
    <property type="match status" value="1"/>
</dbReference>
<evidence type="ECO:0000256" key="5">
    <source>
        <dbReference type="ARBA" id="ARBA00023125"/>
    </source>
</evidence>
<reference evidence="10" key="1">
    <citation type="submission" date="2021-01" db="EMBL/GenBank/DDBJ databases">
        <title>A chromosome-scale assembly of European eel, Anguilla anguilla.</title>
        <authorList>
            <person name="Henkel C."/>
            <person name="Jong-Raadsen S.A."/>
            <person name="Dufour S."/>
            <person name="Weltzien F.-A."/>
            <person name="Palstra A.P."/>
            <person name="Pelster B."/>
            <person name="Spaink H.P."/>
            <person name="Van Den Thillart G.E."/>
            <person name="Jansen H."/>
            <person name="Zahm M."/>
            <person name="Klopp C."/>
            <person name="Cedric C."/>
            <person name="Louis A."/>
            <person name="Berthelot C."/>
            <person name="Parey E."/>
            <person name="Roest Crollius H."/>
            <person name="Montfort J."/>
            <person name="Robinson-Rechavi M."/>
            <person name="Bucao C."/>
            <person name="Bouchez O."/>
            <person name="Gislard M."/>
            <person name="Lluch J."/>
            <person name="Milhes M."/>
            <person name="Lampietro C."/>
            <person name="Lopez Roques C."/>
            <person name="Donnadieu C."/>
            <person name="Braasch I."/>
            <person name="Desvignes T."/>
            <person name="Postlethwait J."/>
            <person name="Bobe J."/>
            <person name="Guiguen Y."/>
            <person name="Dirks R."/>
        </authorList>
    </citation>
    <scope>NUCLEOTIDE SEQUENCE</scope>
    <source>
        <strain evidence="10">Tag_6206</strain>
        <tissue evidence="10">Liver</tissue>
    </source>
</reference>
<evidence type="ECO:0000256" key="6">
    <source>
        <dbReference type="PROSITE-ProRule" id="PRU00309"/>
    </source>
</evidence>
<evidence type="ECO:0000313" key="10">
    <source>
        <dbReference type="EMBL" id="KAG5833460.1"/>
    </source>
</evidence>
<name>A0A9D3RKH0_ANGAN</name>
<comment type="cofactor">
    <cofactor evidence="1">
        <name>a divalent metal cation</name>
        <dbReference type="ChEBI" id="CHEBI:60240"/>
    </cofactor>
</comment>
<feature type="compositionally biased region" description="Basic and acidic residues" evidence="8">
    <location>
        <begin position="141"/>
        <end position="151"/>
    </location>
</feature>
<dbReference type="InterPro" id="IPR027806">
    <property type="entry name" value="HARBI1_dom"/>
</dbReference>
<comment type="caution">
    <text evidence="10">The sequence shown here is derived from an EMBL/GenBank/DDBJ whole genome shotgun (WGS) entry which is preliminary data.</text>
</comment>
<evidence type="ECO:0000256" key="8">
    <source>
        <dbReference type="SAM" id="MobiDB-lite"/>
    </source>
</evidence>
<sequence length="482" mass="53716">MVHTCVVVGCRNRRTPGTTLSFYRFPRDPERKQRWIAAINREGWLPNDGSRLCSTHFISGKQVKNPRSPDYVPSVFSAVSLSQETKQTSAFECPDKQQAQVEAATALLYLQGQVVDPELDLDQDQDKAETMSSLSSSSSERPGDSRAHSSSDVDASDAVNYEEELRALKKENQALRESMEKMSLTEVSLRNDPAKVRFYTGLPNYFVFETVMWLLSPHMKGEKSVKLSKFQQLLLTLMRLRLDLKNQDLAYRFGVKVSTVTKTVHSVVNIMSTTLVPTTVFWPSREELRKNLPSAFRSSYPDCAVIMDCFRVALEKTDWPDANIHHCGTNTLKYLVGVAPQGVVTFVSKGSPGHVSDKDLAEGCGFLNKLLVGDVVLADRRFDVSESVVARGACLKITGIGEGEREVPEEDPLADASLERMWVRRHVERVISTVKQRYAILTGPVESPFTAVDLTANMTTFDKIVQVVCALNNLCISAAPLE</sequence>
<dbReference type="InterPro" id="IPR006612">
    <property type="entry name" value="THAP_Znf"/>
</dbReference>
<keyword evidence="4" id="KW-0862">Zinc</keyword>
<evidence type="ECO:0000256" key="2">
    <source>
        <dbReference type="ARBA" id="ARBA00022723"/>
    </source>
</evidence>
<keyword evidence="5 6" id="KW-0238">DNA-binding</keyword>
<dbReference type="SUPFAM" id="SSF57716">
    <property type="entry name" value="Glucocorticoid receptor-like (DNA-binding domain)"/>
    <property type="match status" value="1"/>
</dbReference>
<accession>A0A9D3RKH0</accession>
<keyword evidence="3 6" id="KW-0863">Zinc-finger</keyword>
<keyword evidence="2" id="KW-0479">Metal-binding</keyword>
<dbReference type="GO" id="GO:0008270">
    <property type="term" value="F:zinc ion binding"/>
    <property type="evidence" value="ECO:0007669"/>
    <property type="project" value="UniProtKB-KW"/>
</dbReference>
<dbReference type="Gene3D" id="6.20.210.20">
    <property type="entry name" value="THAP domain"/>
    <property type="match status" value="1"/>
</dbReference>
<dbReference type="PROSITE" id="PS50950">
    <property type="entry name" value="ZF_THAP"/>
    <property type="match status" value="1"/>
</dbReference>
<dbReference type="AlphaFoldDB" id="A0A9D3RKH0"/>
<gene>
    <name evidence="10" type="ORF">ANANG_G00276180</name>
</gene>
<evidence type="ECO:0000256" key="1">
    <source>
        <dbReference type="ARBA" id="ARBA00001968"/>
    </source>
</evidence>
<evidence type="ECO:0000259" key="9">
    <source>
        <dbReference type="PROSITE" id="PS50950"/>
    </source>
</evidence>
<dbReference type="Pfam" id="PF05485">
    <property type="entry name" value="THAP"/>
    <property type="match status" value="1"/>
</dbReference>
<feature type="domain" description="THAP-type" evidence="9">
    <location>
        <begin position="1"/>
        <end position="76"/>
    </location>
</feature>
<protein>
    <recommendedName>
        <fullName evidence="9">THAP-type domain-containing protein</fullName>
    </recommendedName>
</protein>
<dbReference type="Proteomes" id="UP001044222">
    <property type="component" value="Chromosome 16"/>
</dbReference>
<dbReference type="InterPro" id="IPR038441">
    <property type="entry name" value="THAP_Znf_sf"/>
</dbReference>
<evidence type="ECO:0000256" key="3">
    <source>
        <dbReference type="ARBA" id="ARBA00022771"/>
    </source>
</evidence>
<organism evidence="10 11">
    <name type="scientific">Anguilla anguilla</name>
    <name type="common">European freshwater eel</name>
    <name type="synonym">Muraena anguilla</name>
    <dbReference type="NCBI Taxonomy" id="7936"/>
    <lineage>
        <taxon>Eukaryota</taxon>
        <taxon>Metazoa</taxon>
        <taxon>Chordata</taxon>
        <taxon>Craniata</taxon>
        <taxon>Vertebrata</taxon>
        <taxon>Euteleostomi</taxon>
        <taxon>Actinopterygii</taxon>
        <taxon>Neopterygii</taxon>
        <taxon>Teleostei</taxon>
        <taxon>Anguilliformes</taxon>
        <taxon>Anguillidae</taxon>
        <taxon>Anguilla</taxon>
    </lineage>
</organism>
<proteinExistence type="predicted"/>
<dbReference type="PANTHER" id="PTHR23080">
    <property type="entry name" value="THAP DOMAIN PROTEIN"/>
    <property type="match status" value="1"/>
</dbReference>
<evidence type="ECO:0000313" key="11">
    <source>
        <dbReference type="Proteomes" id="UP001044222"/>
    </source>
</evidence>
<dbReference type="EMBL" id="JAFIRN010000016">
    <property type="protein sequence ID" value="KAG5833460.1"/>
    <property type="molecule type" value="Genomic_DNA"/>
</dbReference>
<feature type="coiled-coil region" evidence="7">
    <location>
        <begin position="158"/>
        <end position="185"/>
    </location>
</feature>
<evidence type="ECO:0000256" key="7">
    <source>
        <dbReference type="SAM" id="Coils"/>
    </source>
</evidence>
<evidence type="ECO:0000256" key="4">
    <source>
        <dbReference type="ARBA" id="ARBA00022833"/>
    </source>
</evidence>
<dbReference type="GO" id="GO:0003677">
    <property type="term" value="F:DNA binding"/>
    <property type="evidence" value="ECO:0007669"/>
    <property type="project" value="UniProtKB-UniRule"/>
</dbReference>